<evidence type="ECO:0000256" key="3">
    <source>
        <dbReference type="ARBA" id="ARBA00022813"/>
    </source>
</evidence>
<name>A0A1F7GAV1_9BACT</name>
<dbReference type="CDD" id="cd04512">
    <property type="entry name" value="Ntn_Asparaginase_2_like"/>
    <property type="match status" value="1"/>
</dbReference>
<dbReference type="Pfam" id="PF01112">
    <property type="entry name" value="Asparaginase_2"/>
    <property type="match status" value="1"/>
</dbReference>
<protein>
    <recommendedName>
        <fullName evidence="9">Isoaspartyl peptidase/L-asparaginase</fullName>
    </recommendedName>
</protein>
<sequence length="309" mass="33090">MKKYSLIIHGGAGNITNLSDEKRQSYLDGLKECLGEGQKMLSLGRKSLDVVERCVNIMEDNKIFNAGRGSVINAEGEIEMDASIMDGSNLMSGSVIGLKHYKNPVSVARAVMERTEHVMLAGEGAEEFANKSGFKYFKNNFFKTEARIRQAEEAKKRKKTVLDIDDLNKNKKMGTVGAVAYDLKGDIAAATSTGGIANKLKGRVGDSPIIGAGIYASNKLAGVSATGFGEQFIRCVVSFYAAMQISDICQAPGACRIAMDYLRESVKGLGGIIMIDRLGNIGCGATCKNLIHGYIGSSAELFTSLTPSS</sequence>
<feature type="site" description="Cleavage; by autolysis" evidence="6">
    <location>
        <begin position="174"/>
        <end position="175"/>
    </location>
</feature>
<dbReference type="GO" id="GO:0008233">
    <property type="term" value="F:peptidase activity"/>
    <property type="evidence" value="ECO:0007669"/>
    <property type="project" value="UniProtKB-KW"/>
</dbReference>
<evidence type="ECO:0000256" key="1">
    <source>
        <dbReference type="ARBA" id="ARBA00022670"/>
    </source>
</evidence>
<comment type="caution">
    <text evidence="7">The sequence shown here is derived from an EMBL/GenBank/DDBJ whole genome shotgun (WGS) entry which is preliminary data.</text>
</comment>
<organism evidence="7 8">
    <name type="scientific">Candidatus Roizmanbacteria bacterium RIFCSPHIGHO2_01_FULL_39_12b</name>
    <dbReference type="NCBI Taxonomy" id="1802030"/>
    <lineage>
        <taxon>Bacteria</taxon>
        <taxon>Candidatus Roizmaniibacteriota</taxon>
    </lineage>
</organism>
<gene>
    <name evidence="7" type="ORF">A2690_00970</name>
</gene>
<feature type="binding site" evidence="5">
    <location>
        <begin position="203"/>
        <end position="206"/>
    </location>
    <ligand>
        <name>substrate</name>
    </ligand>
</feature>
<dbReference type="PANTHER" id="PTHR10188">
    <property type="entry name" value="L-ASPARAGINASE"/>
    <property type="match status" value="1"/>
</dbReference>
<dbReference type="InterPro" id="IPR029055">
    <property type="entry name" value="Ntn_hydrolases_N"/>
</dbReference>
<evidence type="ECO:0000256" key="6">
    <source>
        <dbReference type="PIRSR" id="PIRSR600246-3"/>
    </source>
</evidence>
<dbReference type="AlphaFoldDB" id="A0A1F7GAV1"/>
<reference evidence="7 8" key="1">
    <citation type="journal article" date="2016" name="Nat. Commun.">
        <title>Thousands of microbial genomes shed light on interconnected biogeochemical processes in an aquifer system.</title>
        <authorList>
            <person name="Anantharaman K."/>
            <person name="Brown C.T."/>
            <person name="Hug L.A."/>
            <person name="Sharon I."/>
            <person name="Castelle C.J."/>
            <person name="Probst A.J."/>
            <person name="Thomas B.C."/>
            <person name="Singh A."/>
            <person name="Wilkins M.J."/>
            <person name="Karaoz U."/>
            <person name="Brodie E.L."/>
            <person name="Williams K.H."/>
            <person name="Hubbard S.S."/>
            <person name="Banfield J.F."/>
        </authorList>
    </citation>
    <scope>NUCLEOTIDE SEQUENCE [LARGE SCALE GENOMIC DNA]</scope>
</reference>
<dbReference type="InterPro" id="IPR000246">
    <property type="entry name" value="Peptidase_T2"/>
</dbReference>
<evidence type="ECO:0000256" key="5">
    <source>
        <dbReference type="PIRSR" id="PIRSR600246-2"/>
    </source>
</evidence>
<dbReference type="SUPFAM" id="SSF56235">
    <property type="entry name" value="N-terminal nucleophile aminohydrolases (Ntn hydrolases)"/>
    <property type="match status" value="1"/>
</dbReference>
<dbReference type="PANTHER" id="PTHR10188:SF6">
    <property type="entry name" value="N(4)-(BETA-N-ACETYLGLUCOSAMINYL)-L-ASPARAGINASE"/>
    <property type="match status" value="1"/>
</dbReference>
<feature type="binding site" evidence="5">
    <location>
        <begin position="226"/>
        <end position="229"/>
    </location>
    <ligand>
        <name>substrate</name>
    </ligand>
</feature>
<evidence type="ECO:0000256" key="4">
    <source>
        <dbReference type="PIRSR" id="PIRSR600246-1"/>
    </source>
</evidence>
<dbReference type="Gene3D" id="3.60.20.30">
    <property type="entry name" value="(Glycosyl)asparaginase"/>
    <property type="match status" value="1"/>
</dbReference>
<keyword evidence="3" id="KW-0068">Autocatalytic cleavage</keyword>
<evidence type="ECO:0000313" key="7">
    <source>
        <dbReference type="EMBL" id="OGK16010.1"/>
    </source>
</evidence>
<evidence type="ECO:0000256" key="2">
    <source>
        <dbReference type="ARBA" id="ARBA00022801"/>
    </source>
</evidence>
<evidence type="ECO:0008006" key="9">
    <source>
        <dbReference type="Google" id="ProtNLM"/>
    </source>
</evidence>
<dbReference type="EMBL" id="MFZF01000022">
    <property type="protein sequence ID" value="OGK16010.1"/>
    <property type="molecule type" value="Genomic_DNA"/>
</dbReference>
<dbReference type="GO" id="GO:0016811">
    <property type="term" value="F:hydrolase activity, acting on carbon-nitrogen (but not peptide) bonds, in linear amides"/>
    <property type="evidence" value="ECO:0007669"/>
    <property type="project" value="UniProtKB-ARBA"/>
</dbReference>
<dbReference type="GO" id="GO:0006508">
    <property type="term" value="P:proteolysis"/>
    <property type="evidence" value="ECO:0007669"/>
    <property type="project" value="UniProtKB-KW"/>
</dbReference>
<feature type="active site" description="Nucleophile" evidence="4">
    <location>
        <position position="175"/>
    </location>
</feature>
<accession>A0A1F7GAV1</accession>
<keyword evidence="1" id="KW-0645">Protease</keyword>
<dbReference type="Proteomes" id="UP000178372">
    <property type="component" value="Unassembled WGS sequence"/>
</dbReference>
<dbReference type="FunFam" id="3.60.20.30:FF:000001">
    <property type="entry name" value="Isoaspartyl peptidase/L-asparaginase"/>
    <property type="match status" value="1"/>
</dbReference>
<keyword evidence="2" id="KW-0378">Hydrolase</keyword>
<evidence type="ECO:0000313" key="8">
    <source>
        <dbReference type="Proteomes" id="UP000178372"/>
    </source>
</evidence>
<proteinExistence type="predicted"/>